<accession>A0A2U8BSA2</accession>
<keyword evidence="3" id="KW-1185">Reference proteome</keyword>
<dbReference type="Proteomes" id="UP000244519">
    <property type="component" value="Chromosome"/>
</dbReference>
<gene>
    <name evidence="2" type="ORF">Fsol_00362</name>
</gene>
<feature type="compositionally biased region" description="Low complexity" evidence="1">
    <location>
        <begin position="211"/>
        <end position="225"/>
    </location>
</feature>
<dbReference type="AlphaFoldDB" id="A0A2U8BSA2"/>
<sequence length="257" mass="29991">MIARRITLLYKKGFSYKREGYDYGTIVHEFMHKFDCLHNNGEIQKTREKMIKEFLAQQAISHADEASALGVLTRDFMILTEGVLHPAYADVLEKDSTPSQFAHSITGEISTNLYSELRQRKKQQNLYKASQPCEESIQFFQKVMDVEKAHWKKLEHVPKDLMAKIDELKENALKRAEERKQENRPEKKLSEEIVKFSIEQASKKAAEQQKQENTQKIPQQQTQQILQKVQETPKISQKAQLQEIKGQNFGSHNFIRQ</sequence>
<dbReference type="EMBL" id="CP025989">
    <property type="protein sequence ID" value="AWD33160.1"/>
    <property type="molecule type" value="Genomic_DNA"/>
</dbReference>
<feature type="region of interest" description="Disordered" evidence="1">
    <location>
        <begin position="204"/>
        <end position="225"/>
    </location>
</feature>
<name>A0A2U8BSA2_9RICK</name>
<evidence type="ECO:0000256" key="1">
    <source>
        <dbReference type="SAM" id="MobiDB-lite"/>
    </source>
</evidence>
<evidence type="ECO:0000313" key="3">
    <source>
        <dbReference type="Proteomes" id="UP000244519"/>
    </source>
</evidence>
<protein>
    <submittedName>
        <fullName evidence="2">Uncharacterized protein</fullName>
    </submittedName>
</protein>
<proteinExistence type="predicted"/>
<dbReference type="KEGG" id="fso:Fsol_00362"/>
<organism evidence="2 3">
    <name type="scientific">Candidatus Fokinia solitaria</name>
    <dbReference type="NCBI Taxonomy" id="1802984"/>
    <lineage>
        <taxon>Bacteria</taxon>
        <taxon>Pseudomonadati</taxon>
        <taxon>Pseudomonadota</taxon>
        <taxon>Alphaproteobacteria</taxon>
        <taxon>Rickettsiales</taxon>
        <taxon>Candidatus Midichloriaceae</taxon>
        <taxon>Candidatus Fokinia</taxon>
    </lineage>
</organism>
<reference evidence="2 3" key="1">
    <citation type="journal article" date="2018" name="Genome Biol. Evol.">
        <title>The Genome Sequence of "Candidatus Fokinia solitaria": Insights on Reductive Evolution in Rickettsiales.</title>
        <authorList>
            <person name="Floriano A.M."/>
            <person name="Castelli M."/>
            <person name="Krenek S."/>
            <person name="Berendonk T.U."/>
            <person name="Bazzocchi C."/>
            <person name="Petroni G."/>
            <person name="Sassera D."/>
        </authorList>
    </citation>
    <scope>NUCLEOTIDE SEQUENCE [LARGE SCALE GENOMIC DNA]</scope>
    <source>
        <strain evidence="2">Rio ETE_ALG 3VII</strain>
    </source>
</reference>
<evidence type="ECO:0000313" key="2">
    <source>
        <dbReference type="EMBL" id="AWD33160.1"/>
    </source>
</evidence>